<dbReference type="InterPro" id="IPR026960">
    <property type="entry name" value="RVT-Znf"/>
</dbReference>
<reference evidence="3 4" key="1">
    <citation type="journal article" date="2024" name="G3 (Bethesda)">
        <title>Genome assembly of Hibiscus sabdariffa L. provides insights into metabolisms of medicinal natural products.</title>
        <authorList>
            <person name="Kim T."/>
        </authorList>
    </citation>
    <scope>NUCLEOTIDE SEQUENCE [LARGE SCALE GENOMIC DNA]</scope>
    <source>
        <strain evidence="3">TK-2024</strain>
        <tissue evidence="3">Old leaves</tissue>
    </source>
</reference>
<dbReference type="Pfam" id="PF13966">
    <property type="entry name" value="zf-RVT"/>
    <property type="match status" value="1"/>
</dbReference>
<evidence type="ECO:0000313" key="4">
    <source>
        <dbReference type="Proteomes" id="UP001472677"/>
    </source>
</evidence>
<evidence type="ECO:0000313" key="3">
    <source>
        <dbReference type="EMBL" id="KAK8596651.1"/>
    </source>
</evidence>
<feature type="domain" description="RNase H type-1" evidence="1">
    <location>
        <begin position="182"/>
        <end position="264"/>
    </location>
</feature>
<dbReference type="Proteomes" id="UP001472677">
    <property type="component" value="Unassembled WGS sequence"/>
</dbReference>
<sequence length="265" mass="30209">MFANVDAREEHIRWEGHSSGVSNTRTGYNWIKRQNATYGQLEKILTTIRNLCMLLKIKIFTWKLCHKALARGNRLLNECLGDEICKLCEKTVETVVHAFHDCPLAKEVLEMSGYPTAIINDTTLSVKEWLINDADILATNEFEGLIVLLWSVWNQRNTKVTGLRRRDKLLFGGNLQRVRLTKHLNGSYNAGLAEATTFHEGIQLVIDMNWTDAQVEGDAINIVNRLANSTLDMSTLGVQTEKDRQTLRNFKDIKIMYVSRIVNSS</sequence>
<dbReference type="EMBL" id="JBBPBM010000002">
    <property type="protein sequence ID" value="KAK8596651.1"/>
    <property type="molecule type" value="Genomic_DNA"/>
</dbReference>
<evidence type="ECO:0000259" key="2">
    <source>
        <dbReference type="Pfam" id="PF13966"/>
    </source>
</evidence>
<evidence type="ECO:0000259" key="1">
    <source>
        <dbReference type="Pfam" id="PF13456"/>
    </source>
</evidence>
<evidence type="ECO:0008006" key="5">
    <source>
        <dbReference type="Google" id="ProtNLM"/>
    </source>
</evidence>
<name>A0ABR2G7U2_9ROSI</name>
<protein>
    <recommendedName>
        <fullName evidence="5">Reverse transcriptase zinc-binding domain-containing protein</fullName>
    </recommendedName>
</protein>
<dbReference type="InterPro" id="IPR002156">
    <property type="entry name" value="RNaseH_domain"/>
</dbReference>
<feature type="domain" description="Reverse transcriptase zinc-binding" evidence="2">
    <location>
        <begin position="25"/>
        <end position="108"/>
    </location>
</feature>
<gene>
    <name evidence="3" type="ORF">V6N12_065134</name>
</gene>
<comment type="caution">
    <text evidence="3">The sequence shown here is derived from an EMBL/GenBank/DDBJ whole genome shotgun (WGS) entry which is preliminary data.</text>
</comment>
<dbReference type="Pfam" id="PF13456">
    <property type="entry name" value="RVT_3"/>
    <property type="match status" value="1"/>
</dbReference>
<organism evidence="3 4">
    <name type="scientific">Hibiscus sabdariffa</name>
    <name type="common">roselle</name>
    <dbReference type="NCBI Taxonomy" id="183260"/>
    <lineage>
        <taxon>Eukaryota</taxon>
        <taxon>Viridiplantae</taxon>
        <taxon>Streptophyta</taxon>
        <taxon>Embryophyta</taxon>
        <taxon>Tracheophyta</taxon>
        <taxon>Spermatophyta</taxon>
        <taxon>Magnoliopsida</taxon>
        <taxon>eudicotyledons</taxon>
        <taxon>Gunneridae</taxon>
        <taxon>Pentapetalae</taxon>
        <taxon>rosids</taxon>
        <taxon>malvids</taxon>
        <taxon>Malvales</taxon>
        <taxon>Malvaceae</taxon>
        <taxon>Malvoideae</taxon>
        <taxon>Hibiscus</taxon>
    </lineage>
</organism>
<accession>A0ABR2G7U2</accession>
<keyword evidence="4" id="KW-1185">Reference proteome</keyword>
<proteinExistence type="predicted"/>